<comment type="caution">
    <text evidence="2">The sequence shown here is derived from an EMBL/GenBank/DDBJ whole genome shotgun (WGS) entry which is preliminary data.</text>
</comment>
<dbReference type="RefSeq" id="WP_170150789.1">
    <property type="nucleotide sequence ID" value="NZ_REFJ01000002.1"/>
</dbReference>
<dbReference type="Pfam" id="PF26620">
    <property type="entry name" value="DUF8197"/>
    <property type="match status" value="1"/>
</dbReference>
<reference evidence="2 3" key="1">
    <citation type="submission" date="2018-10" db="EMBL/GenBank/DDBJ databases">
        <title>Genomic Encyclopedia of Type Strains, Phase IV (KMG-IV): sequencing the most valuable type-strain genomes for metagenomic binning, comparative biology and taxonomic classification.</title>
        <authorList>
            <person name="Goeker M."/>
        </authorList>
    </citation>
    <scope>NUCLEOTIDE SEQUENCE [LARGE SCALE GENOMIC DNA]</scope>
    <source>
        <strain evidence="2 3">DSM 25080</strain>
    </source>
</reference>
<dbReference type="AlphaFoldDB" id="A0A3M0AQM5"/>
<dbReference type="InterPro" id="IPR058059">
    <property type="entry name" value="PA3496-like"/>
</dbReference>
<proteinExistence type="predicted"/>
<dbReference type="NCBIfam" id="NF046101">
    <property type="entry name" value="PA3496_fam"/>
    <property type="match status" value="1"/>
</dbReference>
<gene>
    <name evidence="2" type="ORF">DFR27_1118</name>
</gene>
<organism evidence="2 3">
    <name type="scientific">Umboniibacter marinipuniceus</name>
    <dbReference type="NCBI Taxonomy" id="569599"/>
    <lineage>
        <taxon>Bacteria</taxon>
        <taxon>Pseudomonadati</taxon>
        <taxon>Pseudomonadota</taxon>
        <taxon>Gammaproteobacteria</taxon>
        <taxon>Cellvibrionales</taxon>
        <taxon>Cellvibrionaceae</taxon>
        <taxon>Umboniibacter</taxon>
    </lineage>
</organism>
<dbReference type="Proteomes" id="UP000267187">
    <property type="component" value="Unassembled WGS sequence"/>
</dbReference>
<protein>
    <submittedName>
        <fullName evidence="2">Uncharacterized protein</fullName>
    </submittedName>
</protein>
<dbReference type="InterPro" id="IPR058510">
    <property type="entry name" value="DUF8197"/>
</dbReference>
<evidence type="ECO:0000313" key="2">
    <source>
        <dbReference type="EMBL" id="RMA81302.1"/>
    </source>
</evidence>
<keyword evidence="3" id="KW-1185">Reference proteome</keyword>
<evidence type="ECO:0000256" key="1">
    <source>
        <dbReference type="SAM" id="MobiDB-lite"/>
    </source>
</evidence>
<sequence>MDTVAIQAEEVAVKQPKKRGRRKKTERERNMRRMIEDKLDEMRLQRNVAQYCFDD</sequence>
<feature type="region of interest" description="Disordered" evidence="1">
    <location>
        <begin position="1"/>
        <end position="28"/>
    </location>
</feature>
<evidence type="ECO:0000313" key="3">
    <source>
        <dbReference type="Proteomes" id="UP000267187"/>
    </source>
</evidence>
<feature type="compositionally biased region" description="Basic residues" evidence="1">
    <location>
        <begin position="15"/>
        <end position="24"/>
    </location>
</feature>
<dbReference type="EMBL" id="REFJ01000002">
    <property type="protein sequence ID" value="RMA81302.1"/>
    <property type="molecule type" value="Genomic_DNA"/>
</dbReference>
<name>A0A3M0AQM5_9GAMM</name>
<accession>A0A3M0AQM5</accession>